<gene>
    <name evidence="3" type="ORF">E5676_scaffold790G001120</name>
    <name evidence="2" type="ORF">E6C27_scaffold21G002020</name>
</gene>
<name>A0A5D3CVG5_CUCMM</name>
<evidence type="ECO:0008006" key="6">
    <source>
        <dbReference type="Google" id="ProtNLM"/>
    </source>
</evidence>
<evidence type="ECO:0000256" key="1">
    <source>
        <dbReference type="SAM" id="MobiDB-lite"/>
    </source>
</evidence>
<evidence type="ECO:0000313" key="2">
    <source>
        <dbReference type="EMBL" id="KAA0066189.1"/>
    </source>
</evidence>
<dbReference type="AlphaFoldDB" id="A0A5D3CVG5"/>
<dbReference type="EMBL" id="SSTD01008708">
    <property type="protein sequence ID" value="TYK15228.1"/>
    <property type="molecule type" value="Genomic_DNA"/>
</dbReference>
<dbReference type="EMBL" id="SSTE01000903">
    <property type="protein sequence ID" value="KAA0066189.1"/>
    <property type="molecule type" value="Genomic_DNA"/>
</dbReference>
<feature type="region of interest" description="Disordered" evidence="1">
    <location>
        <begin position="247"/>
        <end position="274"/>
    </location>
</feature>
<evidence type="ECO:0000313" key="4">
    <source>
        <dbReference type="Proteomes" id="UP000321393"/>
    </source>
</evidence>
<proteinExistence type="predicted"/>
<organism evidence="3 5">
    <name type="scientific">Cucumis melo var. makuwa</name>
    <name type="common">Oriental melon</name>
    <dbReference type="NCBI Taxonomy" id="1194695"/>
    <lineage>
        <taxon>Eukaryota</taxon>
        <taxon>Viridiplantae</taxon>
        <taxon>Streptophyta</taxon>
        <taxon>Embryophyta</taxon>
        <taxon>Tracheophyta</taxon>
        <taxon>Spermatophyta</taxon>
        <taxon>Magnoliopsida</taxon>
        <taxon>eudicotyledons</taxon>
        <taxon>Gunneridae</taxon>
        <taxon>Pentapetalae</taxon>
        <taxon>rosids</taxon>
        <taxon>fabids</taxon>
        <taxon>Cucurbitales</taxon>
        <taxon>Cucurbitaceae</taxon>
        <taxon>Benincaseae</taxon>
        <taxon>Cucumis</taxon>
    </lineage>
</organism>
<sequence>MYCGLIYGVTRTTRGVPTESLVRFRGVPTDHMHGVTRTTKGVPTGPLARLGVYLHMTYMFMECVPAITRTTRGVPSGSLARLGVFIRSHSLSLVIPKDAHINLVIPKDAHISLVILNDTHINLVIPKDAHISLVISKDTHISLVIPKDTMTISCLVKRCDGRRFGMGKHGRTRLEDGDDARLRSEIAGGRRTSDRRKRTRDATSNAPSRGCRLPAETDLAGRRGNAGRRQLASSDNARREVWSVAADSLSGQERDDGEEELQHAAAVGGGVEEP</sequence>
<evidence type="ECO:0000313" key="5">
    <source>
        <dbReference type="Proteomes" id="UP000321947"/>
    </source>
</evidence>
<accession>A0A5D3CVG5</accession>
<feature type="region of interest" description="Disordered" evidence="1">
    <location>
        <begin position="187"/>
        <end position="215"/>
    </location>
</feature>
<evidence type="ECO:0000313" key="3">
    <source>
        <dbReference type="EMBL" id="TYK15228.1"/>
    </source>
</evidence>
<dbReference type="Proteomes" id="UP000321947">
    <property type="component" value="Unassembled WGS sequence"/>
</dbReference>
<dbReference type="Proteomes" id="UP000321393">
    <property type="component" value="Unassembled WGS sequence"/>
</dbReference>
<comment type="caution">
    <text evidence="3">The sequence shown here is derived from an EMBL/GenBank/DDBJ whole genome shotgun (WGS) entry which is preliminary data.</text>
</comment>
<reference evidence="4 5" key="1">
    <citation type="submission" date="2019-08" db="EMBL/GenBank/DDBJ databases">
        <title>Draft genome sequences of two oriental melons (Cucumis melo L. var makuwa).</title>
        <authorList>
            <person name="Kwon S.-Y."/>
        </authorList>
    </citation>
    <scope>NUCLEOTIDE SEQUENCE [LARGE SCALE GENOMIC DNA]</scope>
    <source>
        <strain evidence="5">cv. Chang Bougi</strain>
        <strain evidence="4">cv. SW 3</strain>
        <tissue evidence="3">Leaf</tissue>
    </source>
</reference>
<protein>
    <recommendedName>
        <fullName evidence="6">NBS-LRR type resistance protein</fullName>
    </recommendedName>
</protein>